<evidence type="ECO:0000259" key="2">
    <source>
        <dbReference type="Pfam" id="PF25227"/>
    </source>
</evidence>
<feature type="domain" description="DUF7845" evidence="2">
    <location>
        <begin position="6"/>
        <end position="342"/>
    </location>
</feature>
<name>L9ZSA4_9EURY</name>
<dbReference type="AlphaFoldDB" id="L9ZSA4"/>
<reference evidence="3 4" key="1">
    <citation type="journal article" date="2014" name="PLoS Genet.">
        <title>Phylogenetically driven sequencing of extremely halophilic archaea reveals strategies for static and dynamic osmo-response.</title>
        <authorList>
            <person name="Becker E.A."/>
            <person name="Seitzer P.M."/>
            <person name="Tritt A."/>
            <person name="Larsen D."/>
            <person name="Krusor M."/>
            <person name="Yao A.I."/>
            <person name="Wu D."/>
            <person name="Madern D."/>
            <person name="Eisen J.A."/>
            <person name="Darling A.E."/>
            <person name="Facciotti M.T."/>
        </authorList>
    </citation>
    <scope>NUCLEOTIDE SEQUENCE [LARGE SCALE GENOMIC DNA]</scope>
    <source>
        <strain evidence="3 4">DSM 12281</strain>
    </source>
</reference>
<protein>
    <recommendedName>
        <fullName evidence="2">DUF7845 domain-containing protein</fullName>
    </recommendedName>
</protein>
<dbReference type="OrthoDB" id="316855at2157"/>
<accession>L9ZSA4</accession>
<feature type="region of interest" description="Disordered" evidence="1">
    <location>
        <begin position="555"/>
        <end position="593"/>
    </location>
</feature>
<evidence type="ECO:0000313" key="4">
    <source>
        <dbReference type="Proteomes" id="UP000011648"/>
    </source>
</evidence>
<dbReference type="RefSeq" id="WP_006826455.1">
    <property type="nucleotide sequence ID" value="NZ_AOIL01000049.1"/>
</dbReference>
<evidence type="ECO:0000313" key="3">
    <source>
        <dbReference type="EMBL" id="ELY89375.1"/>
    </source>
</evidence>
<gene>
    <name evidence="3" type="ORF">C484_13810</name>
</gene>
<dbReference type="PATRIC" id="fig|1230458.4.peg.2784"/>
<dbReference type="EMBL" id="AOIL01000049">
    <property type="protein sequence ID" value="ELY89375.1"/>
    <property type="molecule type" value="Genomic_DNA"/>
</dbReference>
<keyword evidence="4" id="KW-1185">Reference proteome</keyword>
<proteinExistence type="predicted"/>
<comment type="caution">
    <text evidence="3">The sequence shown here is derived from an EMBL/GenBank/DDBJ whole genome shotgun (WGS) entry which is preliminary data.</text>
</comment>
<evidence type="ECO:0000256" key="1">
    <source>
        <dbReference type="SAM" id="MobiDB-lite"/>
    </source>
</evidence>
<dbReference type="Pfam" id="PF25227">
    <property type="entry name" value="DUF7845"/>
    <property type="match status" value="1"/>
</dbReference>
<sequence length="593" mass="68556">MAAQQFLETQCHEFDAYLNFDEYGLKPYYGLTTFRKEHDWVNNGKPSTTFEFDGQEWAAVLDYDDQPILPWSDPSYKLETAYLYRVYVVCMDETYDDESADSSQRVKGGTFTVYPRWPDMKKRDDETGEISKVNGYMDLGRPYLTVRAQASNIDFADYVDLTAEAFAAFDVPRRYFSNPHGSSNVNDAAVYVRPKQDVSGPIYAADGPIARIHQLLESDRSGYRKHVEDNRERPGDHVTTMVDSERAAKLIPGHKIGKEVKHYYMRNPDNYNPDQFGWHPKLEVSFQSSITDETIYWDREDALDIEQCQREIEEMLMNILDWAGLDVTGGDEYHEDAYFDPERRSRRSLKLVDCPLPEIESEQENAVMRLWGDMNGSDRAVTEMLLTDGGEISPKDAAEKTGYSYRTIRRVVDRLEGFVRHTYGKLEVESDFAAQEMLKRVRSAEEQFRRTIGATAMQVAEDASGFESGPFSRFKNSYEVGVRDTDERSRKLLQVRYTPTDRDEALEIAREAVTSYQQQYDDELGISGIWIKFEYADGSTERFRLTDVFQLSKARADTSRSRGDRPLDRTRQKLLEERENLPRRMKSRNALGD</sequence>
<organism evidence="3 4">
    <name type="scientific">Natrialba taiwanensis DSM 12281</name>
    <dbReference type="NCBI Taxonomy" id="1230458"/>
    <lineage>
        <taxon>Archaea</taxon>
        <taxon>Methanobacteriati</taxon>
        <taxon>Methanobacteriota</taxon>
        <taxon>Stenosarchaea group</taxon>
        <taxon>Halobacteria</taxon>
        <taxon>Halobacteriales</taxon>
        <taxon>Natrialbaceae</taxon>
        <taxon>Natrialba</taxon>
    </lineage>
</organism>
<dbReference type="InterPro" id="IPR057167">
    <property type="entry name" value="DUF7845"/>
</dbReference>
<dbReference type="Proteomes" id="UP000011648">
    <property type="component" value="Unassembled WGS sequence"/>
</dbReference>
<feature type="compositionally biased region" description="Basic and acidic residues" evidence="1">
    <location>
        <begin position="555"/>
        <end position="582"/>
    </location>
</feature>